<dbReference type="InterPro" id="IPR038488">
    <property type="entry name" value="Integrase_DNA-bd_sf"/>
</dbReference>
<comment type="similarity">
    <text evidence="1">Belongs to the 'phage' integrase family.</text>
</comment>
<dbReference type="SUPFAM" id="SSF56349">
    <property type="entry name" value="DNA breaking-rejoining enzymes"/>
    <property type="match status" value="1"/>
</dbReference>
<dbReference type="InterPro" id="IPR011010">
    <property type="entry name" value="DNA_brk_join_enz"/>
</dbReference>
<dbReference type="InterPro" id="IPR025166">
    <property type="entry name" value="Integrase_DNA_bind_dom"/>
</dbReference>
<keyword evidence="2" id="KW-0229">DNA integration</keyword>
<dbReference type="InterPro" id="IPR013762">
    <property type="entry name" value="Integrase-like_cat_sf"/>
</dbReference>
<dbReference type="GO" id="GO:0003677">
    <property type="term" value="F:DNA binding"/>
    <property type="evidence" value="ECO:0007669"/>
    <property type="project" value="UniProtKB-KW"/>
</dbReference>
<organism evidence="6 7">
    <name type="scientific">Allomesorhizobium camelthorni</name>
    <dbReference type="NCBI Taxonomy" id="475069"/>
    <lineage>
        <taxon>Bacteria</taxon>
        <taxon>Pseudomonadati</taxon>
        <taxon>Pseudomonadota</taxon>
        <taxon>Alphaproteobacteria</taxon>
        <taxon>Hyphomicrobiales</taxon>
        <taxon>Phyllobacteriaceae</taxon>
        <taxon>Allomesorhizobium</taxon>
    </lineage>
</organism>
<evidence type="ECO:0000256" key="3">
    <source>
        <dbReference type="ARBA" id="ARBA00023125"/>
    </source>
</evidence>
<evidence type="ECO:0000259" key="5">
    <source>
        <dbReference type="PROSITE" id="PS51898"/>
    </source>
</evidence>
<dbReference type="PANTHER" id="PTHR30629">
    <property type="entry name" value="PROPHAGE INTEGRASE"/>
    <property type="match status" value="1"/>
</dbReference>
<evidence type="ECO:0000256" key="4">
    <source>
        <dbReference type="ARBA" id="ARBA00023172"/>
    </source>
</evidence>
<dbReference type="GO" id="GO:0006310">
    <property type="term" value="P:DNA recombination"/>
    <property type="evidence" value="ECO:0007669"/>
    <property type="project" value="UniProtKB-KW"/>
</dbReference>
<keyword evidence="7" id="KW-1185">Reference proteome</keyword>
<dbReference type="Pfam" id="PF13356">
    <property type="entry name" value="Arm-DNA-bind_3"/>
    <property type="match status" value="1"/>
</dbReference>
<sequence>MRKQLTAVAIAALKPKAAPYYVSDAKTDGLRIRVAPSGVMTWNVAFRIKGEGSKSVSLGRCDPEGRNGMNLASARERAASIVKAARDGRHLLAEEQAERQARKDAFTIEELISLYAKHTKSAHRKGGPLRTADDIDRRLRRALATKLDSPADNLRRADISRILDDVADTYPREAEKRRQTVGAMFAWGVSKGYVNANPVAGTSSYGLGDTRNRVLSADEIRTFWQWLDNGADGMPPDAIAVLRLQLLLGARVGEVAGMEASELAHDGERLIWRLPASRSKNKRERVTPLAGVGKEIAETAWRARPKGALFRTLDRKRALRADDIGLALNHRDRPIAHFTTHDLRRTVVSGMDELGIALETIAAVIGHQRGTRDTRTLIRHYSRPNLDHRVEAALIAWQAHLQGAINGR</sequence>
<dbReference type="InterPro" id="IPR002104">
    <property type="entry name" value="Integrase_catalytic"/>
</dbReference>
<dbReference type="Gene3D" id="3.30.160.390">
    <property type="entry name" value="Integrase, DNA-binding domain"/>
    <property type="match status" value="1"/>
</dbReference>
<accession>A0A6G4WGV4</accession>
<protein>
    <submittedName>
        <fullName evidence="6">Integrase family protein</fullName>
    </submittedName>
</protein>
<reference evidence="6 7" key="1">
    <citation type="submission" date="2020-02" db="EMBL/GenBank/DDBJ databases">
        <title>Genome sequence of strain CCNWXJ40-4.</title>
        <authorList>
            <person name="Gao J."/>
            <person name="Sun J."/>
        </authorList>
    </citation>
    <scope>NUCLEOTIDE SEQUENCE [LARGE SCALE GENOMIC DNA]</scope>
    <source>
        <strain evidence="6 7">CCNWXJ 40-4</strain>
    </source>
</reference>
<dbReference type="PANTHER" id="PTHR30629:SF2">
    <property type="entry name" value="PROPHAGE INTEGRASE INTS-RELATED"/>
    <property type="match status" value="1"/>
</dbReference>
<dbReference type="GO" id="GO:0015074">
    <property type="term" value="P:DNA integration"/>
    <property type="evidence" value="ECO:0007669"/>
    <property type="project" value="UniProtKB-KW"/>
</dbReference>
<dbReference type="PROSITE" id="PS51898">
    <property type="entry name" value="TYR_RECOMBINASE"/>
    <property type="match status" value="1"/>
</dbReference>
<dbReference type="InterPro" id="IPR050808">
    <property type="entry name" value="Phage_Integrase"/>
</dbReference>
<evidence type="ECO:0000256" key="1">
    <source>
        <dbReference type="ARBA" id="ARBA00008857"/>
    </source>
</evidence>
<dbReference type="EMBL" id="JAAKZF010000042">
    <property type="protein sequence ID" value="NGO54022.1"/>
    <property type="molecule type" value="Genomic_DNA"/>
</dbReference>
<keyword evidence="4" id="KW-0233">DNA recombination</keyword>
<dbReference type="AlphaFoldDB" id="A0A6G4WGV4"/>
<dbReference type="InterPro" id="IPR010998">
    <property type="entry name" value="Integrase_recombinase_N"/>
</dbReference>
<proteinExistence type="inferred from homology"/>
<comment type="caution">
    <text evidence="6">The sequence shown here is derived from an EMBL/GenBank/DDBJ whole genome shotgun (WGS) entry which is preliminary data.</text>
</comment>
<dbReference type="RefSeq" id="WP_165031956.1">
    <property type="nucleotide sequence ID" value="NZ_JAAKZF010000042.1"/>
</dbReference>
<feature type="domain" description="Tyr recombinase" evidence="5">
    <location>
        <begin position="210"/>
        <end position="394"/>
    </location>
</feature>
<dbReference type="Proteomes" id="UP001642900">
    <property type="component" value="Unassembled WGS sequence"/>
</dbReference>
<keyword evidence="3" id="KW-0238">DNA-binding</keyword>
<name>A0A6G4WGV4_9HYPH</name>
<dbReference type="Pfam" id="PF00589">
    <property type="entry name" value="Phage_integrase"/>
    <property type="match status" value="1"/>
</dbReference>
<dbReference type="Gene3D" id="1.10.150.130">
    <property type="match status" value="1"/>
</dbReference>
<gene>
    <name evidence="6" type="ORF">G6N73_23210</name>
</gene>
<evidence type="ECO:0000313" key="7">
    <source>
        <dbReference type="Proteomes" id="UP001642900"/>
    </source>
</evidence>
<evidence type="ECO:0000256" key="2">
    <source>
        <dbReference type="ARBA" id="ARBA00022908"/>
    </source>
</evidence>
<dbReference type="Gene3D" id="1.10.443.10">
    <property type="entry name" value="Intergrase catalytic core"/>
    <property type="match status" value="1"/>
</dbReference>
<evidence type="ECO:0000313" key="6">
    <source>
        <dbReference type="EMBL" id="NGO54022.1"/>
    </source>
</evidence>